<keyword evidence="2" id="KW-0812">Transmembrane</keyword>
<sequence length="730" mass="81761">MLHNSVTEAAKAPPEVQHAGPAQPPSRLIYTRRNLLSTMAALVAFLTGLLVIYIYGSGVKSAMDSLKSTQFGINGSTFIYAQYESPLLMSFVKLLKTDAPSVVPAFQQTIQNASVVYIVQVDETSTLEFTTTNCVASGGTVTDIHDPQVVRDFVSLVYSGLGASFTNDLIAVIDCNFGAIVGQDSSTFRVHVVDPKLTYITTISTEAMQMTRPQMRQKTVSMPVIVVNTTFASIKMTPPYDDYSTAFSKPLAPTDVRVLVAIGYPFEDAIFQPLAVERVNEQSQIEGTLVWPNNWTESVYLNAYDGTYRDESTIFGYYFSFSIHIPDDAASNLGYLSFVGVPQIKNSWAWGYLLVCLQLCLVVALDMFSAVLVAVGTSRRVQFNVFHTLPDISHHLEKAILVHAILSIPCCLLDGGWAWYEWSVSSAQLRNIYNTNTIPRPLHIWCILLSWTVFVCTAMTKILRCNFNSTAILFVCLVADAHETYFNGPWGLFVEFSAQCMMDSNAESLTPSRSLHLDIWSYHSQPTLKPKFVLNEVSGFVYAAGFLLTTQVLMKVIYLIHGRLRRQVSPHSSDDKAISFPFEDGQTNTPLRGLFLSFDKHEEDKASSTILATPAWIWYLGDVVVDDVFVFRLTDVPKLWLNQLLRRDYFHIYGYDVTLNEVNTNLKLFLHEDFQNAASLWRLSLVPVHQKHLQDNKVLSLVNATRKGSNASKRTSNDSKKSKVHVQPKR</sequence>
<dbReference type="VEuPathDB" id="FungiDB:AeMF1_019775"/>
<keyword evidence="4" id="KW-1185">Reference proteome</keyword>
<feature type="transmembrane region" description="Helical" evidence="2">
    <location>
        <begin position="540"/>
        <end position="560"/>
    </location>
</feature>
<name>A0A6G0XS31_9STRA</name>
<evidence type="ECO:0000256" key="1">
    <source>
        <dbReference type="SAM" id="MobiDB-lite"/>
    </source>
</evidence>
<evidence type="ECO:0000313" key="4">
    <source>
        <dbReference type="Proteomes" id="UP000481153"/>
    </source>
</evidence>
<proteinExistence type="predicted"/>
<feature type="transmembrane region" description="Helical" evidence="2">
    <location>
        <begin position="442"/>
        <end position="460"/>
    </location>
</feature>
<feature type="transmembrane region" description="Helical" evidence="2">
    <location>
        <begin position="399"/>
        <end position="422"/>
    </location>
</feature>
<dbReference type="Proteomes" id="UP000481153">
    <property type="component" value="Unassembled WGS sequence"/>
</dbReference>
<feature type="transmembrane region" description="Helical" evidence="2">
    <location>
        <begin position="35"/>
        <end position="56"/>
    </location>
</feature>
<dbReference type="EMBL" id="VJMJ01000019">
    <property type="protein sequence ID" value="KAF0743271.1"/>
    <property type="molecule type" value="Genomic_DNA"/>
</dbReference>
<accession>A0A6G0XS31</accession>
<gene>
    <name evidence="3" type="ORF">Ae201684_001960</name>
</gene>
<keyword evidence="2" id="KW-0472">Membrane</keyword>
<comment type="caution">
    <text evidence="3">The sequence shown here is derived from an EMBL/GenBank/DDBJ whole genome shotgun (WGS) entry which is preliminary data.</text>
</comment>
<organism evidence="3 4">
    <name type="scientific">Aphanomyces euteiches</name>
    <dbReference type="NCBI Taxonomy" id="100861"/>
    <lineage>
        <taxon>Eukaryota</taxon>
        <taxon>Sar</taxon>
        <taxon>Stramenopiles</taxon>
        <taxon>Oomycota</taxon>
        <taxon>Saprolegniomycetes</taxon>
        <taxon>Saprolegniales</taxon>
        <taxon>Verrucalvaceae</taxon>
        <taxon>Aphanomyces</taxon>
    </lineage>
</organism>
<protein>
    <recommendedName>
        <fullName evidence="5">Transmembrane protein</fullName>
    </recommendedName>
</protein>
<evidence type="ECO:0000256" key="2">
    <source>
        <dbReference type="SAM" id="Phobius"/>
    </source>
</evidence>
<feature type="transmembrane region" description="Helical" evidence="2">
    <location>
        <begin position="350"/>
        <end position="378"/>
    </location>
</feature>
<evidence type="ECO:0008006" key="5">
    <source>
        <dbReference type="Google" id="ProtNLM"/>
    </source>
</evidence>
<reference evidence="3 4" key="1">
    <citation type="submission" date="2019-07" db="EMBL/GenBank/DDBJ databases">
        <title>Genomics analysis of Aphanomyces spp. identifies a new class of oomycete effector associated with host adaptation.</title>
        <authorList>
            <person name="Gaulin E."/>
        </authorList>
    </citation>
    <scope>NUCLEOTIDE SEQUENCE [LARGE SCALE GENOMIC DNA]</scope>
    <source>
        <strain evidence="3 4">ATCC 201684</strain>
    </source>
</reference>
<dbReference type="AlphaFoldDB" id="A0A6G0XS31"/>
<keyword evidence="2" id="KW-1133">Transmembrane helix</keyword>
<evidence type="ECO:0000313" key="3">
    <source>
        <dbReference type="EMBL" id="KAF0743271.1"/>
    </source>
</evidence>
<feature type="region of interest" description="Disordered" evidence="1">
    <location>
        <begin position="706"/>
        <end position="730"/>
    </location>
</feature>
<feature type="region of interest" description="Disordered" evidence="1">
    <location>
        <begin position="1"/>
        <end position="24"/>
    </location>
</feature>